<feature type="coiled-coil region" evidence="9">
    <location>
        <begin position="144"/>
        <end position="171"/>
    </location>
</feature>
<keyword evidence="3 8" id="KW-0819">tRNA processing</keyword>
<dbReference type="FunFam" id="3.40.140.10:FF:000005">
    <property type="entry name" value="tRNA-specific adenosine deaminase"/>
    <property type="match status" value="1"/>
</dbReference>
<dbReference type="GO" id="GO:0002100">
    <property type="term" value="P:tRNA wobble adenosine to inosine editing"/>
    <property type="evidence" value="ECO:0007669"/>
    <property type="project" value="UniProtKB-UniRule"/>
</dbReference>
<comment type="cofactor">
    <cofactor evidence="8">
        <name>Zn(2+)</name>
        <dbReference type="ChEBI" id="CHEBI:29105"/>
    </cofactor>
    <text evidence="8">Binds 1 zinc ion per subunit.</text>
</comment>
<evidence type="ECO:0000259" key="10">
    <source>
        <dbReference type="PROSITE" id="PS51747"/>
    </source>
</evidence>
<dbReference type="AlphaFoldDB" id="A0A975HJ73"/>
<dbReference type="PANTHER" id="PTHR11079:SF202">
    <property type="entry name" value="TRNA-SPECIFIC ADENOSINE DEAMINASE"/>
    <property type="match status" value="1"/>
</dbReference>
<evidence type="ECO:0000256" key="2">
    <source>
        <dbReference type="ARBA" id="ARBA00011738"/>
    </source>
</evidence>
<evidence type="ECO:0000256" key="7">
    <source>
        <dbReference type="ARBA" id="ARBA00048045"/>
    </source>
</evidence>
<feature type="binding site" evidence="8">
    <location>
        <position position="86"/>
    </location>
    <ligand>
        <name>Zn(2+)</name>
        <dbReference type="ChEBI" id="CHEBI:29105"/>
        <note>catalytic</note>
    </ligand>
</feature>
<feature type="binding site" evidence="8">
    <location>
        <position position="56"/>
    </location>
    <ligand>
        <name>Zn(2+)</name>
        <dbReference type="ChEBI" id="CHEBI:29105"/>
        <note>catalytic</note>
    </ligand>
</feature>
<comment type="catalytic activity">
    <reaction evidence="7 8">
        <text>adenosine(34) in tRNA + H2O + H(+) = inosine(34) in tRNA + NH4(+)</text>
        <dbReference type="Rhea" id="RHEA:43168"/>
        <dbReference type="Rhea" id="RHEA-COMP:10373"/>
        <dbReference type="Rhea" id="RHEA-COMP:10374"/>
        <dbReference type="ChEBI" id="CHEBI:15377"/>
        <dbReference type="ChEBI" id="CHEBI:15378"/>
        <dbReference type="ChEBI" id="CHEBI:28938"/>
        <dbReference type="ChEBI" id="CHEBI:74411"/>
        <dbReference type="ChEBI" id="CHEBI:82852"/>
        <dbReference type="EC" id="3.5.4.33"/>
    </reaction>
</comment>
<name>A0A975HJ73_9GAMM</name>
<evidence type="ECO:0000313" key="12">
    <source>
        <dbReference type="Proteomes" id="UP000682739"/>
    </source>
</evidence>
<accession>A0A975HJ73</accession>
<dbReference type="InterPro" id="IPR016193">
    <property type="entry name" value="Cytidine_deaminase-like"/>
</dbReference>
<gene>
    <name evidence="8 11" type="primary">tadA</name>
    <name evidence="11" type="ORF">J1N51_06080</name>
</gene>
<feature type="binding site" evidence="8">
    <location>
        <position position="89"/>
    </location>
    <ligand>
        <name>Zn(2+)</name>
        <dbReference type="ChEBI" id="CHEBI:29105"/>
        <note>catalytic</note>
    </ligand>
</feature>
<dbReference type="SUPFAM" id="SSF53927">
    <property type="entry name" value="Cytidine deaminase-like"/>
    <property type="match status" value="1"/>
</dbReference>
<dbReference type="HAMAP" id="MF_00972">
    <property type="entry name" value="tRNA_aden_deaminase"/>
    <property type="match status" value="1"/>
</dbReference>
<dbReference type="GO" id="GO:0052717">
    <property type="term" value="F:tRNA-specific adenosine-34 deaminase activity"/>
    <property type="evidence" value="ECO:0007669"/>
    <property type="project" value="UniProtKB-UniRule"/>
</dbReference>
<evidence type="ECO:0000256" key="9">
    <source>
        <dbReference type="SAM" id="Coils"/>
    </source>
</evidence>
<keyword evidence="6 8" id="KW-0862">Zinc</keyword>
<organism evidence="11 12">
    <name type="scientific">Psychrosphaera ytuae</name>
    <dbReference type="NCBI Taxonomy" id="2820710"/>
    <lineage>
        <taxon>Bacteria</taxon>
        <taxon>Pseudomonadati</taxon>
        <taxon>Pseudomonadota</taxon>
        <taxon>Gammaproteobacteria</taxon>
        <taxon>Alteromonadales</taxon>
        <taxon>Pseudoalteromonadaceae</taxon>
        <taxon>Psychrosphaera</taxon>
    </lineage>
</organism>
<dbReference type="PROSITE" id="PS51747">
    <property type="entry name" value="CYT_DCMP_DEAMINASES_2"/>
    <property type="match status" value="1"/>
</dbReference>
<dbReference type="InterPro" id="IPR016192">
    <property type="entry name" value="APOBEC/CMP_deaminase_Zn-bd"/>
</dbReference>
<dbReference type="EMBL" id="CP072110">
    <property type="protein sequence ID" value="QTH65011.1"/>
    <property type="molecule type" value="Genomic_DNA"/>
</dbReference>
<dbReference type="Proteomes" id="UP000682739">
    <property type="component" value="Chromosome"/>
</dbReference>
<dbReference type="PANTHER" id="PTHR11079">
    <property type="entry name" value="CYTOSINE DEAMINASE FAMILY MEMBER"/>
    <property type="match status" value="1"/>
</dbReference>
<dbReference type="Pfam" id="PF00383">
    <property type="entry name" value="dCMP_cyt_deam_1"/>
    <property type="match status" value="1"/>
</dbReference>
<evidence type="ECO:0000256" key="1">
    <source>
        <dbReference type="ARBA" id="ARBA00010669"/>
    </source>
</evidence>
<evidence type="ECO:0000256" key="6">
    <source>
        <dbReference type="ARBA" id="ARBA00022833"/>
    </source>
</evidence>
<comment type="similarity">
    <text evidence="1">Belongs to the cytidine and deoxycytidylate deaminase family. ADAT2 subfamily.</text>
</comment>
<dbReference type="KEGG" id="psym:J1N51_06080"/>
<dbReference type="PROSITE" id="PS00903">
    <property type="entry name" value="CYT_DCMP_DEAMINASES_1"/>
    <property type="match status" value="1"/>
</dbReference>
<dbReference type="GO" id="GO:0008270">
    <property type="term" value="F:zinc ion binding"/>
    <property type="evidence" value="ECO:0007669"/>
    <property type="project" value="UniProtKB-UniRule"/>
</dbReference>
<reference evidence="11" key="1">
    <citation type="submission" date="2021-03" db="EMBL/GenBank/DDBJ databases">
        <title>Description of Psychrosphaera ytuae sp. nov. isolated from deep sea sediment of South China Sea.</title>
        <authorList>
            <person name="Zhang J."/>
            <person name="Xu X.-D."/>
        </authorList>
    </citation>
    <scope>NUCLEOTIDE SEQUENCE</scope>
    <source>
        <strain evidence="11">MTZ26</strain>
    </source>
</reference>
<dbReference type="Gene3D" id="3.40.140.10">
    <property type="entry name" value="Cytidine Deaminase, domain 2"/>
    <property type="match status" value="1"/>
</dbReference>
<keyword evidence="5 8" id="KW-0378">Hydrolase</keyword>
<dbReference type="EC" id="3.5.4.33" evidence="8"/>
<feature type="domain" description="CMP/dCMP-type deaminase" evidence="10">
    <location>
        <begin position="5"/>
        <end position="114"/>
    </location>
</feature>
<evidence type="ECO:0000256" key="4">
    <source>
        <dbReference type="ARBA" id="ARBA00022723"/>
    </source>
</evidence>
<dbReference type="InterPro" id="IPR002125">
    <property type="entry name" value="CMP_dCMP_dom"/>
</dbReference>
<dbReference type="CDD" id="cd01285">
    <property type="entry name" value="nucleoside_deaminase"/>
    <property type="match status" value="1"/>
</dbReference>
<feature type="active site" description="Proton donor" evidence="8">
    <location>
        <position position="58"/>
    </location>
</feature>
<dbReference type="NCBIfam" id="NF008113">
    <property type="entry name" value="PRK10860.1"/>
    <property type="match status" value="1"/>
</dbReference>
<keyword evidence="12" id="KW-1185">Reference proteome</keyword>
<protein>
    <recommendedName>
        <fullName evidence="8">tRNA-specific adenosine deaminase</fullName>
        <ecNumber evidence="8">3.5.4.33</ecNumber>
    </recommendedName>
</protein>
<keyword evidence="9" id="KW-0175">Coiled coil</keyword>
<comment type="subunit">
    <text evidence="2 8">Homodimer.</text>
</comment>
<evidence type="ECO:0000256" key="8">
    <source>
        <dbReference type="HAMAP-Rule" id="MF_00972"/>
    </source>
</evidence>
<dbReference type="RefSeq" id="WP_208833046.1">
    <property type="nucleotide sequence ID" value="NZ_CP072110.1"/>
</dbReference>
<keyword evidence="4 8" id="KW-0479">Metal-binding</keyword>
<evidence type="ECO:0000256" key="3">
    <source>
        <dbReference type="ARBA" id="ARBA00022694"/>
    </source>
</evidence>
<sequence>MTTLDQDIKFMQRAMALASQAEQLGEIPVGAVLVRDGEIIGEGFNQAITRHDPTAHAEVMALRDAGVQVENYRLINTTLYVTLEPCVMCSGSLVHARVDRLVYGAKDYKTGAVESVMQLLRHDSHNHKVECIGGVLEQECSQQLSDFFKRRREEKKRLKQLRQTQNAKDND</sequence>
<evidence type="ECO:0000313" key="11">
    <source>
        <dbReference type="EMBL" id="QTH65011.1"/>
    </source>
</evidence>
<dbReference type="InterPro" id="IPR028883">
    <property type="entry name" value="tRNA_aden_deaminase"/>
</dbReference>
<proteinExistence type="inferred from homology"/>
<comment type="function">
    <text evidence="8">Catalyzes the deamination of adenosine to inosine at the wobble position 34 of tRNA(Arg2).</text>
</comment>
<evidence type="ECO:0000256" key="5">
    <source>
        <dbReference type="ARBA" id="ARBA00022801"/>
    </source>
</evidence>